<dbReference type="Pfam" id="PF01028">
    <property type="entry name" value="Topoisom_I"/>
    <property type="match status" value="1"/>
</dbReference>
<accession>A0A542SXY1</accession>
<feature type="compositionally biased region" description="Low complexity" evidence="1">
    <location>
        <begin position="193"/>
        <end position="206"/>
    </location>
</feature>
<reference evidence="3 4" key="1">
    <citation type="submission" date="2019-06" db="EMBL/GenBank/DDBJ databases">
        <title>Sequencing the genomes of 1000 actinobacteria strains.</title>
        <authorList>
            <person name="Klenk H.-P."/>
        </authorList>
    </citation>
    <scope>NUCLEOTIDE SEQUENCE [LARGE SCALE GENOMIC DNA]</scope>
    <source>
        <strain evidence="3 4">DSM 41929</strain>
    </source>
</reference>
<feature type="compositionally biased region" description="Basic and acidic residues" evidence="1">
    <location>
        <begin position="266"/>
        <end position="277"/>
    </location>
</feature>
<keyword evidence="3" id="KW-0413">Isomerase</keyword>
<dbReference type="Gene3D" id="3.90.15.10">
    <property type="entry name" value="Topoisomerase I, Chain A, domain 3"/>
    <property type="match status" value="1"/>
</dbReference>
<evidence type="ECO:0000259" key="2">
    <source>
        <dbReference type="Pfam" id="PF01028"/>
    </source>
</evidence>
<organism evidence="3 4">
    <name type="scientific">Streptomyces puniciscabiei</name>
    <dbReference type="NCBI Taxonomy" id="164348"/>
    <lineage>
        <taxon>Bacteria</taxon>
        <taxon>Bacillati</taxon>
        <taxon>Actinomycetota</taxon>
        <taxon>Actinomycetes</taxon>
        <taxon>Kitasatosporales</taxon>
        <taxon>Streptomycetaceae</taxon>
        <taxon>Streptomyces</taxon>
    </lineage>
</organism>
<sequence>MDLSLAERPPPGRRHGRRRAPPVPDLYHERFRAEHEKAKHEHVRQVARALPELRAQVALDLAGRGLSPSRVTACAVRLLDLGFFRIGSDRHTRVSETYGLTTMLREHVTRGREEVTFSYPAKGGVETVRALVDEQVRAVARALLRRPRGGDRFLAHYARGFRTWHATVLAAVAVAVTAESGRASPAARRRQISRPSARSAKASAARPPREPSRRRSSVCWTAPADEPSARIAFYAEFHDRARCSPHRPSAGPGARGVPGEAGRTTLQDHGDRRSGGR</sequence>
<dbReference type="GO" id="GO:0006265">
    <property type="term" value="P:DNA topological change"/>
    <property type="evidence" value="ECO:0007669"/>
    <property type="project" value="InterPro"/>
</dbReference>
<feature type="compositionally biased region" description="Basic residues" evidence="1">
    <location>
        <begin position="11"/>
        <end position="20"/>
    </location>
</feature>
<dbReference type="SUPFAM" id="SSF56349">
    <property type="entry name" value="DNA breaking-rejoining enzymes"/>
    <property type="match status" value="1"/>
</dbReference>
<protein>
    <submittedName>
        <fullName evidence="3">DNA topoisomerase I-like protein</fullName>
    </submittedName>
</protein>
<dbReference type="GO" id="GO:0003677">
    <property type="term" value="F:DNA binding"/>
    <property type="evidence" value="ECO:0007669"/>
    <property type="project" value="InterPro"/>
</dbReference>
<evidence type="ECO:0000313" key="3">
    <source>
        <dbReference type="EMBL" id="TQK79464.1"/>
    </source>
</evidence>
<name>A0A542SXY1_9ACTN</name>
<feature type="region of interest" description="Disordered" evidence="1">
    <location>
        <begin position="180"/>
        <end position="220"/>
    </location>
</feature>
<proteinExistence type="predicted"/>
<dbReference type="InterPro" id="IPR013500">
    <property type="entry name" value="TopoI_cat_euk"/>
</dbReference>
<dbReference type="InterPro" id="IPR014711">
    <property type="entry name" value="TopoI_cat_a-hlx-sub_euk"/>
</dbReference>
<feature type="region of interest" description="Disordered" evidence="1">
    <location>
        <begin position="242"/>
        <end position="277"/>
    </location>
</feature>
<dbReference type="RefSeq" id="WP_324615895.1">
    <property type="nucleotide sequence ID" value="NZ_JBPJFI010000002.1"/>
</dbReference>
<evidence type="ECO:0000313" key="4">
    <source>
        <dbReference type="Proteomes" id="UP000318103"/>
    </source>
</evidence>
<dbReference type="AlphaFoldDB" id="A0A542SXY1"/>
<keyword evidence="4" id="KW-1185">Reference proteome</keyword>
<dbReference type="EMBL" id="VFNX01000006">
    <property type="protein sequence ID" value="TQK79464.1"/>
    <property type="molecule type" value="Genomic_DNA"/>
</dbReference>
<feature type="domain" description="DNA topoisomerase I catalytic core eukaryotic-type" evidence="2">
    <location>
        <begin position="30"/>
        <end position="145"/>
    </location>
</feature>
<feature type="region of interest" description="Disordered" evidence="1">
    <location>
        <begin position="1"/>
        <end position="24"/>
    </location>
</feature>
<dbReference type="GO" id="GO:0003917">
    <property type="term" value="F:DNA topoisomerase type I (single strand cut, ATP-independent) activity"/>
    <property type="evidence" value="ECO:0007669"/>
    <property type="project" value="InterPro"/>
</dbReference>
<dbReference type="InterPro" id="IPR011010">
    <property type="entry name" value="DNA_brk_join_enz"/>
</dbReference>
<gene>
    <name evidence="3" type="ORF">FB563_8176</name>
</gene>
<dbReference type="Proteomes" id="UP000318103">
    <property type="component" value="Unassembled WGS sequence"/>
</dbReference>
<evidence type="ECO:0000256" key="1">
    <source>
        <dbReference type="SAM" id="MobiDB-lite"/>
    </source>
</evidence>
<comment type="caution">
    <text evidence="3">The sequence shown here is derived from an EMBL/GenBank/DDBJ whole genome shotgun (WGS) entry which is preliminary data.</text>
</comment>